<keyword evidence="1" id="KW-1185">Reference proteome</keyword>
<dbReference type="SUPFAM" id="SSF47473">
    <property type="entry name" value="EF-hand"/>
    <property type="match status" value="1"/>
</dbReference>
<evidence type="ECO:0000313" key="1">
    <source>
        <dbReference type="Proteomes" id="UP000095280"/>
    </source>
</evidence>
<dbReference type="Proteomes" id="UP000095280">
    <property type="component" value="Unplaced"/>
</dbReference>
<dbReference type="InterPro" id="IPR011992">
    <property type="entry name" value="EF-hand-dom_pair"/>
</dbReference>
<dbReference type="AlphaFoldDB" id="A0A1I8GZL3"/>
<dbReference type="Gene3D" id="1.10.238.10">
    <property type="entry name" value="EF-hand"/>
    <property type="match status" value="1"/>
</dbReference>
<name>A0A1I8GZL3_9PLAT</name>
<proteinExistence type="predicted"/>
<dbReference type="WBParaSite" id="maker-uti_cns_0010033-snap-gene-0.5-mRNA-1">
    <property type="protein sequence ID" value="maker-uti_cns_0010033-snap-gene-0.5-mRNA-1"/>
    <property type="gene ID" value="maker-uti_cns_0010033-snap-gene-0.5"/>
</dbReference>
<evidence type="ECO:0000313" key="2">
    <source>
        <dbReference type="WBParaSite" id="maker-uti_cns_0003606-snap-gene-0.5-mRNA-1"/>
    </source>
</evidence>
<dbReference type="WBParaSite" id="maker-uti_cns_0003606-snap-gene-0.5-mRNA-1">
    <property type="protein sequence ID" value="maker-uti_cns_0003606-snap-gene-0.5-mRNA-1"/>
    <property type="gene ID" value="maker-uti_cns_0003606-snap-gene-0.5"/>
</dbReference>
<reference evidence="2 3" key="1">
    <citation type="submission" date="2016-11" db="UniProtKB">
        <authorList>
            <consortium name="WormBaseParasite"/>
        </authorList>
    </citation>
    <scope>IDENTIFICATION</scope>
</reference>
<dbReference type="PANTHER" id="PTHR35538:SF3">
    <property type="entry name" value="C-TYPE LECTIN DOMAIN-CONTAINING PROTEIN"/>
    <property type="match status" value="1"/>
</dbReference>
<accession>A0A1I8GZL3</accession>
<organism evidence="1 2">
    <name type="scientific">Macrostomum lignano</name>
    <dbReference type="NCBI Taxonomy" id="282301"/>
    <lineage>
        <taxon>Eukaryota</taxon>
        <taxon>Metazoa</taxon>
        <taxon>Spiralia</taxon>
        <taxon>Lophotrochozoa</taxon>
        <taxon>Platyhelminthes</taxon>
        <taxon>Rhabditophora</taxon>
        <taxon>Macrostomorpha</taxon>
        <taxon>Macrostomida</taxon>
        <taxon>Macrostomidae</taxon>
        <taxon>Macrostomum</taxon>
    </lineage>
</organism>
<sequence length="244" mass="28239">LKSSKPIRQLDSRLRHCQHRAEQLTGRIAETKEEIRRLTLFGNTVFVEEQLEPSRRQAAGGADFLREQSLLYQKLHPAIDLELNIDLVEEALQDINGHLITKKEMQYVYHILNLPARTRVNFRLFSVIAALSEKVVQLEPIIRKMVNKMNFDALDYKLEKCKEMFFLLDDLDDKAPTGSITVDSLAIELLAGNLKDENVGSVIKKFNREKRGYIDFLDYLTYVPLFLEIHERIVADPLKTEAAW</sequence>
<dbReference type="PANTHER" id="PTHR35538">
    <property type="entry name" value="LIG_CHAN-GLU_BD DOMAIN-CONTAINING PROTEIN"/>
    <property type="match status" value="1"/>
</dbReference>
<evidence type="ECO:0000313" key="3">
    <source>
        <dbReference type="WBParaSite" id="maker-uti_cns_0010033-snap-gene-0.5-mRNA-1"/>
    </source>
</evidence>
<protein>
    <submittedName>
        <fullName evidence="2 3">EF-hand domain-containing protein</fullName>
    </submittedName>
</protein>